<organism evidence="5 6">
    <name type="scientific">Pseudoxanthomonas spadix (strain BD-a59)</name>
    <dbReference type="NCBI Taxonomy" id="1045855"/>
    <lineage>
        <taxon>Bacteria</taxon>
        <taxon>Pseudomonadati</taxon>
        <taxon>Pseudomonadota</taxon>
        <taxon>Gammaproteobacteria</taxon>
        <taxon>Lysobacterales</taxon>
        <taxon>Lysobacteraceae</taxon>
        <taxon>Pseudoxanthomonas</taxon>
    </lineage>
</organism>
<feature type="domain" description="Peptidase M16 N-terminal" evidence="3">
    <location>
        <begin position="60"/>
        <end position="197"/>
    </location>
</feature>
<evidence type="ECO:0000256" key="2">
    <source>
        <dbReference type="SAM" id="SignalP"/>
    </source>
</evidence>
<dbReference type="AlphaFoldDB" id="G7UWP2"/>
<dbReference type="Proteomes" id="UP000005870">
    <property type="component" value="Chromosome"/>
</dbReference>
<proteinExistence type="inferred from homology"/>
<feature type="domain" description="Peptidase M16 N-terminal" evidence="3">
    <location>
        <begin position="526"/>
        <end position="650"/>
    </location>
</feature>
<evidence type="ECO:0000313" key="6">
    <source>
        <dbReference type="Proteomes" id="UP000005870"/>
    </source>
</evidence>
<dbReference type="EMBL" id="CP003093">
    <property type="protein sequence ID" value="AER57739.1"/>
    <property type="molecule type" value="Genomic_DNA"/>
</dbReference>
<accession>G7UWP2</accession>
<dbReference type="OrthoDB" id="9811314at2"/>
<keyword evidence="2" id="KW-0732">Signal</keyword>
<feature type="chain" id="PRO_5003504487" evidence="2">
    <location>
        <begin position="31"/>
        <end position="965"/>
    </location>
</feature>
<dbReference type="GO" id="GO:0046872">
    <property type="term" value="F:metal ion binding"/>
    <property type="evidence" value="ECO:0007669"/>
    <property type="project" value="InterPro"/>
</dbReference>
<sequence>MRTSPRPQIRLLALALSTALLGGVASTAAAQAPTAAAAPATAPARVDIPYEQFTLPNGLRVLVHTDRKAPIVAVNLWYHVGSKDEPAGRSGFAHLFEHLMFNGSENAPGEFFAPFEQAGATDMNGTTNTDRTNYFANIPTTALDMALWMESDRMGHLLGAIDQKTLDEQRGVVQNEKRQGENQPYGQLRQVIARTMYPVGHPYHHTTIGSMNDLDAASLDDVKTWFKTWYGPNNTVLVLAGDIDLATARDKVTRYFGDIPATPTMAQPKVDIAVLKQDGRTELQDKVPQVLVQRLWNVPQAGTRDADLLDLVSDVLGGSASSRLDARLVHQDQLVDSVSTANYNAQLSGSFSIRAMVKQGVDQARVEAVINEELARLITDGPTAEELERAKTNYRAGFIRGIERIGGFGGKADVLASCATFTGDPGCFRQSLANVEGATVAQVREAAAKWLGNPSHTFVVKPGVRQPLAEEPSVEPAAFNPPKPDPRYTTLASTVDRKAGVPRVETFPDLKFPALQRATLKNGSTVILAERHEIPVVNISYAFDGGYASDHGGKLGTAGFANAMLDEGAGELGSLAFKSRAEELGAALEAGASLDGATASLSALKENLDASVGLFSTMLRAPRFEPAEINRVKAQWIAGIAQEKARPQTAALRVLPPLLYGQAHPYGIPFTGTGTEQAIGSLDRQDLLNYQRQWLRPEQATVIVVGDTTLSQVVPVLDKYFGDWKGQGQAKAGVAIPEARRPAAPRVFLIDQPGAVQANIYAGQLVPSSKDPGAVQLEMSNEVLGGSFTSRMNMNLREDKHWSYGARTLLTGALGQRPFLSVAPVQIDKTAESVAEMQREIGDYASGRKPATQAEIDKVVANELRSQPGAYETAAAVMSTIGDIVRYGRPDNWVQVRNAQVEAFTPEQANAAARSIDPNALTWVVVGDLSRIQAPIEALKLGQVKVIDADGKPVAAAATGARPAK</sequence>
<evidence type="ECO:0000256" key="1">
    <source>
        <dbReference type="ARBA" id="ARBA00007261"/>
    </source>
</evidence>
<dbReference type="InterPro" id="IPR007863">
    <property type="entry name" value="Peptidase_M16_C"/>
</dbReference>
<dbReference type="InterPro" id="IPR050361">
    <property type="entry name" value="MPP/UQCRC_Complex"/>
</dbReference>
<dbReference type="Gene3D" id="3.30.830.10">
    <property type="entry name" value="Metalloenzyme, LuxS/M16 peptidase-like"/>
    <property type="match status" value="4"/>
</dbReference>
<dbReference type="eggNOG" id="COG0612">
    <property type="taxonomic scope" value="Bacteria"/>
</dbReference>
<dbReference type="Pfam" id="PF00675">
    <property type="entry name" value="Peptidase_M16"/>
    <property type="match status" value="2"/>
</dbReference>
<dbReference type="KEGG" id="psd:DSC_15475"/>
<reference evidence="5 6" key="1">
    <citation type="journal article" date="2012" name="J. Bacteriol.">
        <title>Complete Genome Sequence of the BTEX-Degrading Bacterium Pseudoxanthomonas spadix BD-a59.</title>
        <authorList>
            <person name="Lee S.H."/>
            <person name="Jin H.M."/>
            <person name="Lee H.J."/>
            <person name="Kim J.M."/>
            <person name="Jeon C.O."/>
        </authorList>
    </citation>
    <scope>NUCLEOTIDE SEQUENCE [LARGE SCALE GENOMIC DNA]</scope>
    <source>
        <strain evidence="5 6">BD-a59</strain>
    </source>
</reference>
<dbReference type="HOGENOM" id="CLU_007487_0_1_6"/>
<dbReference type="RefSeq" id="WP_014161911.1">
    <property type="nucleotide sequence ID" value="NC_016147.2"/>
</dbReference>
<dbReference type="PANTHER" id="PTHR11851">
    <property type="entry name" value="METALLOPROTEASE"/>
    <property type="match status" value="1"/>
</dbReference>
<feature type="signal peptide" evidence="2">
    <location>
        <begin position="1"/>
        <end position="30"/>
    </location>
</feature>
<protein>
    <submittedName>
        <fullName evidence="5">Peptidase M16 domain-containing protein</fullName>
    </submittedName>
</protein>
<feature type="domain" description="Peptidase M16 C-terminal" evidence="4">
    <location>
        <begin position="218"/>
        <end position="393"/>
    </location>
</feature>
<feature type="domain" description="Peptidase M16 C-terminal" evidence="4">
    <location>
        <begin position="681"/>
        <end position="861"/>
    </location>
</feature>
<dbReference type="SUPFAM" id="SSF63411">
    <property type="entry name" value="LuxS/MPP-like metallohydrolase"/>
    <property type="match status" value="4"/>
</dbReference>
<gene>
    <name evidence="5" type="ordered locus">DSC_15475</name>
</gene>
<dbReference type="PANTHER" id="PTHR11851:SF49">
    <property type="entry name" value="MITOCHONDRIAL-PROCESSING PEPTIDASE SUBUNIT ALPHA"/>
    <property type="match status" value="1"/>
</dbReference>
<keyword evidence="6" id="KW-1185">Reference proteome</keyword>
<dbReference type="STRING" id="1045855.DSC_15475"/>
<name>G7UWP2_PSEUP</name>
<dbReference type="InterPro" id="IPR011765">
    <property type="entry name" value="Pept_M16_N"/>
</dbReference>
<dbReference type="Pfam" id="PF05193">
    <property type="entry name" value="Peptidase_M16_C"/>
    <property type="match status" value="2"/>
</dbReference>
<evidence type="ECO:0000259" key="4">
    <source>
        <dbReference type="Pfam" id="PF05193"/>
    </source>
</evidence>
<evidence type="ECO:0000259" key="3">
    <source>
        <dbReference type="Pfam" id="PF00675"/>
    </source>
</evidence>
<evidence type="ECO:0000313" key="5">
    <source>
        <dbReference type="EMBL" id="AER57739.1"/>
    </source>
</evidence>
<dbReference type="InterPro" id="IPR011249">
    <property type="entry name" value="Metalloenz_LuxS/M16"/>
</dbReference>
<comment type="similarity">
    <text evidence="1">Belongs to the peptidase M16 family.</text>
</comment>